<keyword evidence="2" id="KW-1185">Reference proteome</keyword>
<evidence type="ECO:0000313" key="1">
    <source>
        <dbReference type="EMBL" id="KAF3581001.1"/>
    </source>
</evidence>
<name>A0ABQ7DTY6_BRACR</name>
<comment type="caution">
    <text evidence="1">The sequence shown here is derived from an EMBL/GenBank/DDBJ whole genome shotgun (WGS) entry which is preliminary data.</text>
</comment>
<evidence type="ECO:0000313" key="2">
    <source>
        <dbReference type="Proteomes" id="UP000266723"/>
    </source>
</evidence>
<reference evidence="1 2" key="1">
    <citation type="journal article" date="2020" name="BMC Genomics">
        <title>Intraspecific diversification of the crop wild relative Brassica cretica Lam. using demographic model selection.</title>
        <authorList>
            <person name="Kioukis A."/>
            <person name="Michalopoulou V.A."/>
            <person name="Briers L."/>
            <person name="Pirintsos S."/>
            <person name="Studholme D.J."/>
            <person name="Pavlidis P."/>
            <person name="Sarris P.F."/>
        </authorList>
    </citation>
    <scope>NUCLEOTIDE SEQUENCE [LARGE SCALE GENOMIC DNA]</scope>
    <source>
        <strain evidence="2">cv. PFS-1207/04</strain>
    </source>
</reference>
<protein>
    <submittedName>
        <fullName evidence="1">Uncharacterized protein</fullName>
    </submittedName>
</protein>
<organism evidence="1 2">
    <name type="scientific">Brassica cretica</name>
    <name type="common">Mustard</name>
    <dbReference type="NCBI Taxonomy" id="69181"/>
    <lineage>
        <taxon>Eukaryota</taxon>
        <taxon>Viridiplantae</taxon>
        <taxon>Streptophyta</taxon>
        <taxon>Embryophyta</taxon>
        <taxon>Tracheophyta</taxon>
        <taxon>Spermatophyta</taxon>
        <taxon>Magnoliopsida</taxon>
        <taxon>eudicotyledons</taxon>
        <taxon>Gunneridae</taxon>
        <taxon>Pentapetalae</taxon>
        <taxon>rosids</taxon>
        <taxon>malvids</taxon>
        <taxon>Brassicales</taxon>
        <taxon>Brassicaceae</taxon>
        <taxon>Brassiceae</taxon>
        <taxon>Brassica</taxon>
    </lineage>
</organism>
<sequence>MRVLSEIPSSNNLRLPNLVESQLEITKTESCLIALSAKFALKKFSLGLNLLGSALEASHREAMVYRFKAEKAEKDLALGDFHECRGSVGTLWKMQADEFVFEDEMAIMKGGMMDHAHAEVTTEVAGDDEEVDRPADAFGASLSGNYYSICERVDVFVRFFRLCHSVDFGSHWVSTSEVFASADDVESSFFDSRYNTRSSDGHVDSVTIVIVSFVVRSSSAFIPGLVSLRGILRGRIPVCFWRAIGLDDEIINAGHLGELSS</sequence>
<gene>
    <name evidence="1" type="ORF">DY000_02030753</name>
</gene>
<dbReference type="EMBL" id="QGKV02000649">
    <property type="protein sequence ID" value="KAF3581001.1"/>
    <property type="molecule type" value="Genomic_DNA"/>
</dbReference>
<proteinExistence type="predicted"/>
<dbReference type="Proteomes" id="UP000266723">
    <property type="component" value="Unassembled WGS sequence"/>
</dbReference>
<accession>A0ABQ7DTY6</accession>